<gene>
    <name evidence="1" type="ORF">S01H1_40014</name>
</gene>
<dbReference type="EMBL" id="BARS01025308">
    <property type="protein sequence ID" value="GAG02657.1"/>
    <property type="molecule type" value="Genomic_DNA"/>
</dbReference>
<dbReference type="AlphaFoldDB" id="X0UTX2"/>
<proteinExistence type="predicted"/>
<dbReference type="SUPFAM" id="SSF56563">
    <property type="entry name" value="Major capsid protein gp5"/>
    <property type="match status" value="1"/>
</dbReference>
<name>X0UTX2_9ZZZZ</name>
<feature type="non-terminal residue" evidence="1">
    <location>
        <position position="1"/>
    </location>
</feature>
<comment type="caution">
    <text evidence="1">The sequence shown here is derived from an EMBL/GenBank/DDBJ whole genome shotgun (WGS) entry which is preliminary data.</text>
</comment>
<protein>
    <recommendedName>
        <fullName evidence="2">Phage major capsid protein</fullName>
    </recommendedName>
</protein>
<evidence type="ECO:0000313" key="1">
    <source>
        <dbReference type="EMBL" id="GAG02657.1"/>
    </source>
</evidence>
<reference evidence="1" key="1">
    <citation type="journal article" date="2014" name="Front. Microbiol.">
        <title>High frequency of phylogenetically diverse reductive dehalogenase-homologous genes in deep subseafloor sedimentary metagenomes.</title>
        <authorList>
            <person name="Kawai M."/>
            <person name="Futagami T."/>
            <person name="Toyoda A."/>
            <person name="Takaki Y."/>
            <person name="Nishi S."/>
            <person name="Hori S."/>
            <person name="Arai W."/>
            <person name="Tsubouchi T."/>
            <person name="Morono Y."/>
            <person name="Uchiyama I."/>
            <person name="Ito T."/>
            <person name="Fujiyama A."/>
            <person name="Inagaki F."/>
            <person name="Takami H."/>
        </authorList>
    </citation>
    <scope>NUCLEOTIDE SEQUENCE</scope>
    <source>
        <strain evidence="1">Expedition CK06-06</strain>
    </source>
</reference>
<evidence type="ECO:0008006" key="2">
    <source>
        <dbReference type="Google" id="ProtNLM"/>
    </source>
</evidence>
<accession>X0UTX2</accession>
<sequence>AGNLEDRAVTTANTYVPIEKSLVAARLISSTYLDDDADEQNIVTFMPMLLESVVRAHARAIDESIIIGTGSHMDDLNTAAGAAGTITNVLAVASPEAMGSDDLLAMRLLMGKYGVNPAEMVYIVNVTEYLNLLTDAEFQDVNLVGSDATKLKGAVGRIWGSNVIVSDEFPAVASGAPAAFAVYPKNYVIPKLRGIRLESDREVAAQRQFIVASQSMGFNELVAGVAGSEPVTLVDYTT</sequence>
<organism evidence="1">
    <name type="scientific">marine sediment metagenome</name>
    <dbReference type="NCBI Taxonomy" id="412755"/>
    <lineage>
        <taxon>unclassified sequences</taxon>
        <taxon>metagenomes</taxon>
        <taxon>ecological metagenomes</taxon>
    </lineage>
</organism>